<comment type="caution">
    <text evidence="2">The sequence shown here is derived from an EMBL/GenBank/DDBJ whole genome shotgun (WGS) entry which is preliminary data.</text>
</comment>
<dbReference type="Proteomes" id="UP000094472">
    <property type="component" value="Unassembled WGS sequence"/>
</dbReference>
<keyword evidence="1" id="KW-0732">Signal</keyword>
<name>A0A1E3VU08_9HYPH</name>
<dbReference type="AlphaFoldDB" id="A0A1E3VU08"/>
<reference evidence="2 3" key="1">
    <citation type="journal article" date="2016" name="Environ. Microbiol.">
        <title>New Methyloceanibacter diversity from North Sea sediments includes methanotroph containing solely the soluble methane monooxygenase.</title>
        <authorList>
            <person name="Vekeman B."/>
            <person name="Kerckhof F.M."/>
            <person name="Cremers G."/>
            <person name="de Vos P."/>
            <person name="Vandamme P."/>
            <person name="Boon N."/>
            <person name="Op den Camp H.J."/>
            <person name="Heylen K."/>
        </authorList>
    </citation>
    <scope>NUCLEOTIDE SEQUENCE [LARGE SCALE GENOMIC DNA]</scope>
    <source>
        <strain evidence="2 3">R-67175</strain>
    </source>
</reference>
<proteinExistence type="predicted"/>
<feature type="signal peptide" evidence="1">
    <location>
        <begin position="1"/>
        <end position="26"/>
    </location>
</feature>
<protein>
    <recommendedName>
        <fullName evidence="4">Phasin domain-containing protein</fullName>
    </recommendedName>
</protein>
<accession>A0A1E3VU08</accession>
<keyword evidence="3" id="KW-1185">Reference proteome</keyword>
<evidence type="ECO:0000313" key="3">
    <source>
        <dbReference type="Proteomes" id="UP000094472"/>
    </source>
</evidence>
<dbReference type="EMBL" id="LPWF01000027">
    <property type="protein sequence ID" value="ODR97028.1"/>
    <property type="molecule type" value="Genomic_DNA"/>
</dbReference>
<feature type="chain" id="PRO_5009138633" description="Phasin domain-containing protein" evidence="1">
    <location>
        <begin position="27"/>
        <end position="172"/>
    </location>
</feature>
<gene>
    <name evidence="2" type="ORF">AUC69_12950</name>
</gene>
<sequence length="172" mass="18840">MGFRLGHFSAVLVAATLALSAGSALAKPADSQEDPASSQFESLASRLKAGTERALDAASDAAARAVDASKGAIAETETDLGPRLETFRQMLNDQKAKLAMIGEDAVDRFDAWKQAATDSWSEIWSDTRTKSWTQTFTQSWTEFRRAATEALDRFRDWIADQPKSDDYTETPV</sequence>
<dbReference type="RefSeq" id="WP_069442056.1">
    <property type="nucleotide sequence ID" value="NZ_LPWF01000027.1"/>
</dbReference>
<evidence type="ECO:0000313" key="2">
    <source>
        <dbReference type="EMBL" id="ODR97028.1"/>
    </source>
</evidence>
<organism evidence="2 3">
    <name type="scientific">Methyloceanibacter superfactus</name>
    <dbReference type="NCBI Taxonomy" id="1774969"/>
    <lineage>
        <taxon>Bacteria</taxon>
        <taxon>Pseudomonadati</taxon>
        <taxon>Pseudomonadota</taxon>
        <taxon>Alphaproteobacteria</taxon>
        <taxon>Hyphomicrobiales</taxon>
        <taxon>Hyphomicrobiaceae</taxon>
        <taxon>Methyloceanibacter</taxon>
    </lineage>
</organism>
<dbReference type="Gene3D" id="1.20.120.20">
    <property type="entry name" value="Apolipoprotein"/>
    <property type="match status" value="1"/>
</dbReference>
<evidence type="ECO:0000256" key="1">
    <source>
        <dbReference type="SAM" id="SignalP"/>
    </source>
</evidence>
<evidence type="ECO:0008006" key="4">
    <source>
        <dbReference type="Google" id="ProtNLM"/>
    </source>
</evidence>